<evidence type="ECO:0000256" key="2">
    <source>
        <dbReference type="ARBA" id="ARBA00022723"/>
    </source>
</evidence>
<gene>
    <name evidence="4" type="primary">modA</name>
    <name evidence="4" type="ORF">ACFQRF_02250</name>
</gene>
<evidence type="ECO:0000256" key="3">
    <source>
        <dbReference type="ARBA" id="ARBA00022729"/>
    </source>
</evidence>
<evidence type="ECO:0000313" key="5">
    <source>
        <dbReference type="Proteomes" id="UP001596540"/>
    </source>
</evidence>
<keyword evidence="3" id="KW-0732">Signal</keyword>
<comment type="caution">
    <text evidence="4">The sequence shown here is derived from an EMBL/GenBank/DDBJ whole genome shotgun (WGS) entry which is preliminary data.</text>
</comment>
<reference evidence="5" key="1">
    <citation type="journal article" date="2019" name="Int. J. Syst. Evol. Microbiol.">
        <title>The Global Catalogue of Microorganisms (GCM) 10K type strain sequencing project: providing services to taxonomists for standard genome sequencing and annotation.</title>
        <authorList>
            <consortium name="The Broad Institute Genomics Platform"/>
            <consortium name="The Broad Institute Genome Sequencing Center for Infectious Disease"/>
            <person name="Wu L."/>
            <person name="Ma J."/>
        </authorList>
    </citation>
    <scope>NUCLEOTIDE SEQUENCE [LARGE SCALE GENOMIC DNA]</scope>
    <source>
        <strain evidence="5">CGMCC 4.7382</strain>
    </source>
</reference>
<dbReference type="SUPFAM" id="SSF53850">
    <property type="entry name" value="Periplasmic binding protein-like II"/>
    <property type="match status" value="1"/>
</dbReference>
<dbReference type="Pfam" id="PF13531">
    <property type="entry name" value="SBP_bac_11"/>
    <property type="match status" value="1"/>
</dbReference>
<dbReference type="InterPro" id="IPR005950">
    <property type="entry name" value="ModA"/>
</dbReference>
<dbReference type="Gene3D" id="3.40.190.10">
    <property type="entry name" value="Periplasmic binding protein-like II"/>
    <property type="match status" value="2"/>
</dbReference>
<name>A0ABW2K969_9ACTN</name>
<evidence type="ECO:0000313" key="4">
    <source>
        <dbReference type="EMBL" id="MFC7326551.1"/>
    </source>
</evidence>
<dbReference type="EMBL" id="JBHTBH010000001">
    <property type="protein sequence ID" value="MFC7326551.1"/>
    <property type="molecule type" value="Genomic_DNA"/>
</dbReference>
<dbReference type="CDD" id="cd13538">
    <property type="entry name" value="PBP2_ModA_like_1"/>
    <property type="match status" value="1"/>
</dbReference>
<organism evidence="4 5">
    <name type="scientific">Marinactinospora rubrisoli</name>
    <dbReference type="NCBI Taxonomy" id="2715399"/>
    <lineage>
        <taxon>Bacteria</taxon>
        <taxon>Bacillati</taxon>
        <taxon>Actinomycetota</taxon>
        <taxon>Actinomycetes</taxon>
        <taxon>Streptosporangiales</taxon>
        <taxon>Nocardiopsidaceae</taxon>
        <taxon>Marinactinospora</taxon>
    </lineage>
</organism>
<keyword evidence="2" id="KW-0479">Metal-binding</keyword>
<dbReference type="RefSeq" id="WP_379868351.1">
    <property type="nucleotide sequence ID" value="NZ_JBHTBH010000001.1"/>
</dbReference>
<dbReference type="PANTHER" id="PTHR30632">
    <property type="entry name" value="MOLYBDATE-BINDING PERIPLASMIC PROTEIN"/>
    <property type="match status" value="1"/>
</dbReference>
<sequence>MPDIPPSPLRRPVRLGVAAAALGLLAVVGCAPVAESGSDGAAGAEERTLTVFAAASLTDTFGELGERFEADHPDTVVEFNFAGSSELAQQITEGAPADVFAAADTRTMDQVADAGATEGEPRVFARNRLEIAVPPDNPAGITGLADLAGDDVQVALCAEEVPCGAAAQTVLDESGVAVEPVTRERDVRAALTKVRLGEVDAALVYRTDVLSAGDDVRGIEFPEAAEAVNSYPIAVLADAPEPELAAAWVELVRSEAGGEVLTAAGFDLATD</sequence>
<proteinExistence type="inferred from homology"/>
<keyword evidence="5" id="KW-1185">Reference proteome</keyword>
<dbReference type="PANTHER" id="PTHR30632:SF0">
    <property type="entry name" value="SULFATE-BINDING PROTEIN"/>
    <property type="match status" value="1"/>
</dbReference>
<protein>
    <submittedName>
        <fullName evidence="4">Molybdate ABC transporter substrate-binding protein</fullName>
    </submittedName>
</protein>
<accession>A0ABW2K969</accession>
<dbReference type="PIRSF" id="PIRSF004846">
    <property type="entry name" value="ModA"/>
    <property type="match status" value="1"/>
</dbReference>
<dbReference type="Proteomes" id="UP001596540">
    <property type="component" value="Unassembled WGS sequence"/>
</dbReference>
<dbReference type="InterPro" id="IPR050682">
    <property type="entry name" value="ModA/WtpA"/>
</dbReference>
<comment type="similarity">
    <text evidence="1">Belongs to the bacterial solute-binding protein ModA family.</text>
</comment>
<dbReference type="NCBIfam" id="TIGR01256">
    <property type="entry name" value="modA"/>
    <property type="match status" value="1"/>
</dbReference>
<evidence type="ECO:0000256" key="1">
    <source>
        <dbReference type="ARBA" id="ARBA00009175"/>
    </source>
</evidence>